<proteinExistence type="predicted"/>
<gene>
    <name evidence="1" type="ORF">METZ01_LOCUS207678</name>
</gene>
<accession>A0A382EXK1</accession>
<sequence>MKVLKGLDFLMTRSQEHHLRLRYQTQTANPNR</sequence>
<organism evidence="1">
    <name type="scientific">marine metagenome</name>
    <dbReference type="NCBI Taxonomy" id="408172"/>
    <lineage>
        <taxon>unclassified sequences</taxon>
        <taxon>metagenomes</taxon>
        <taxon>ecological metagenomes</taxon>
    </lineage>
</organism>
<reference evidence="1" key="1">
    <citation type="submission" date="2018-05" db="EMBL/GenBank/DDBJ databases">
        <authorList>
            <person name="Lanie J.A."/>
            <person name="Ng W.-L."/>
            <person name="Kazmierczak K.M."/>
            <person name="Andrzejewski T.M."/>
            <person name="Davidsen T.M."/>
            <person name="Wayne K.J."/>
            <person name="Tettelin H."/>
            <person name="Glass J.I."/>
            <person name="Rusch D."/>
            <person name="Podicherti R."/>
            <person name="Tsui H.-C.T."/>
            <person name="Winkler M.E."/>
        </authorList>
    </citation>
    <scope>NUCLEOTIDE SEQUENCE</scope>
</reference>
<evidence type="ECO:0000313" key="1">
    <source>
        <dbReference type="EMBL" id="SVB54824.1"/>
    </source>
</evidence>
<dbReference type="EMBL" id="UINC01046596">
    <property type="protein sequence ID" value="SVB54824.1"/>
    <property type="molecule type" value="Genomic_DNA"/>
</dbReference>
<protein>
    <submittedName>
        <fullName evidence="1">Uncharacterized protein</fullName>
    </submittedName>
</protein>
<name>A0A382EXK1_9ZZZZ</name>
<dbReference type="AlphaFoldDB" id="A0A382EXK1"/>